<gene>
    <name evidence="2" type="ORF">FA13DRAFT_1797588</name>
</gene>
<organism evidence="2 3">
    <name type="scientific">Coprinellus micaceus</name>
    <name type="common">Glistening ink-cap mushroom</name>
    <name type="synonym">Coprinus micaceus</name>
    <dbReference type="NCBI Taxonomy" id="71717"/>
    <lineage>
        <taxon>Eukaryota</taxon>
        <taxon>Fungi</taxon>
        <taxon>Dikarya</taxon>
        <taxon>Basidiomycota</taxon>
        <taxon>Agaricomycotina</taxon>
        <taxon>Agaricomycetes</taxon>
        <taxon>Agaricomycetidae</taxon>
        <taxon>Agaricales</taxon>
        <taxon>Agaricineae</taxon>
        <taxon>Psathyrellaceae</taxon>
        <taxon>Coprinellus</taxon>
    </lineage>
</organism>
<feature type="compositionally biased region" description="Pro residues" evidence="1">
    <location>
        <begin position="667"/>
        <end position="676"/>
    </location>
</feature>
<feature type="region of interest" description="Disordered" evidence="1">
    <location>
        <begin position="651"/>
        <end position="700"/>
    </location>
</feature>
<accession>A0A4Y7SQ97</accession>
<dbReference type="OrthoDB" id="3268838at2759"/>
<comment type="caution">
    <text evidence="2">The sequence shown here is derived from an EMBL/GenBank/DDBJ whole genome shotgun (WGS) entry which is preliminary data.</text>
</comment>
<protein>
    <submittedName>
        <fullName evidence="2">Uncharacterized protein</fullName>
    </submittedName>
</protein>
<evidence type="ECO:0000313" key="2">
    <source>
        <dbReference type="EMBL" id="TEB24050.1"/>
    </source>
</evidence>
<dbReference type="EMBL" id="QPFP01000071">
    <property type="protein sequence ID" value="TEB24050.1"/>
    <property type="molecule type" value="Genomic_DNA"/>
</dbReference>
<dbReference type="AlphaFoldDB" id="A0A4Y7SQ97"/>
<proteinExistence type="predicted"/>
<evidence type="ECO:0000313" key="3">
    <source>
        <dbReference type="Proteomes" id="UP000298030"/>
    </source>
</evidence>
<name>A0A4Y7SQ97_COPMI</name>
<reference evidence="2 3" key="1">
    <citation type="journal article" date="2019" name="Nat. Ecol. Evol.">
        <title>Megaphylogeny resolves global patterns of mushroom evolution.</title>
        <authorList>
            <person name="Varga T."/>
            <person name="Krizsan K."/>
            <person name="Foldi C."/>
            <person name="Dima B."/>
            <person name="Sanchez-Garcia M."/>
            <person name="Sanchez-Ramirez S."/>
            <person name="Szollosi G.J."/>
            <person name="Szarkandi J.G."/>
            <person name="Papp V."/>
            <person name="Albert L."/>
            <person name="Andreopoulos W."/>
            <person name="Angelini C."/>
            <person name="Antonin V."/>
            <person name="Barry K.W."/>
            <person name="Bougher N.L."/>
            <person name="Buchanan P."/>
            <person name="Buyck B."/>
            <person name="Bense V."/>
            <person name="Catcheside P."/>
            <person name="Chovatia M."/>
            <person name="Cooper J."/>
            <person name="Damon W."/>
            <person name="Desjardin D."/>
            <person name="Finy P."/>
            <person name="Geml J."/>
            <person name="Haridas S."/>
            <person name="Hughes K."/>
            <person name="Justo A."/>
            <person name="Karasinski D."/>
            <person name="Kautmanova I."/>
            <person name="Kiss B."/>
            <person name="Kocsube S."/>
            <person name="Kotiranta H."/>
            <person name="LaButti K.M."/>
            <person name="Lechner B.E."/>
            <person name="Liimatainen K."/>
            <person name="Lipzen A."/>
            <person name="Lukacs Z."/>
            <person name="Mihaltcheva S."/>
            <person name="Morgado L.N."/>
            <person name="Niskanen T."/>
            <person name="Noordeloos M.E."/>
            <person name="Ohm R.A."/>
            <person name="Ortiz-Santana B."/>
            <person name="Ovrebo C."/>
            <person name="Racz N."/>
            <person name="Riley R."/>
            <person name="Savchenko A."/>
            <person name="Shiryaev A."/>
            <person name="Soop K."/>
            <person name="Spirin V."/>
            <person name="Szebenyi C."/>
            <person name="Tomsovsky M."/>
            <person name="Tulloss R.E."/>
            <person name="Uehling J."/>
            <person name="Grigoriev I.V."/>
            <person name="Vagvolgyi C."/>
            <person name="Papp T."/>
            <person name="Martin F.M."/>
            <person name="Miettinen O."/>
            <person name="Hibbett D.S."/>
            <person name="Nagy L.G."/>
        </authorList>
    </citation>
    <scope>NUCLEOTIDE SEQUENCE [LARGE SCALE GENOMIC DNA]</scope>
    <source>
        <strain evidence="2 3">FP101781</strain>
    </source>
</reference>
<dbReference type="STRING" id="71717.A0A4Y7SQ97"/>
<sequence>MPEWHDFRLLNIYVELPDNEAKKTGLCQEGKVERMTSSRRWKEVAKGKGKERSSLGPPALFEVQVKPEHVALAGALDWRLEDVAGDGRSMMLIFDTVILKFSFGLHTSPQWLTQEMWQQSVLPTTGKQRGYKVALAFEFKARVLAFLSHDLLFQVKWVTRRQSPGLSLTEAHPDLASVDVYADFGTFLEAVVQWIVRRRATCGRTGYVVDVLRKDEAAKVWVGVGVYTASEICYIAGISPFLTEREVFDCASRSARLANAFWQFAYDAQDLYTSVIRPCMVDDVLAPGKDQRNLYSRYLSVFKKQKVNVTVRMAKAIDAFKDRLAILAERTSSLRDSRDNRERQPDDPFEPSLMANALLLGTCHPKFKDRDRTTTTSDHECADCRRFPCDKANKGFSLGRLIYGSKPWEEQAPADLLEFEKPDVMTKMFDKAVSQGLITYRDRHRTFLPEYKPQSIIVPDAKAINRPKRPIYHHRIDDKLNVYSVVPDYPRNCYANAEDRKSKQIPPGFLVPPSARVVAVPRDNSKKASLKEMIDTDGLVAIGPLEYCGNGKPVKHRGRVRVSLVKDGDPRFLSSSSTFFVERSARQQVATKAERLVAQKKALQDKKIKTAIAKGKVPKAHPVNVAKERVKARELVKKEIDAKVAGIKQSKAAHLDGRRSIASISPVPKPSLPPNALPCRSSSPGPVINRAPDPQEESFL</sequence>
<keyword evidence="3" id="KW-1185">Reference proteome</keyword>
<evidence type="ECO:0000256" key="1">
    <source>
        <dbReference type="SAM" id="MobiDB-lite"/>
    </source>
</evidence>
<dbReference type="Proteomes" id="UP000298030">
    <property type="component" value="Unassembled WGS sequence"/>
</dbReference>